<accession>A0A7C2SN87</accession>
<evidence type="ECO:0000313" key="1">
    <source>
        <dbReference type="EMBL" id="HET20890.1"/>
    </source>
</evidence>
<sequence length="179" mass="20538">MDIFLPAVDGMVEKLQELSEELKKAGVDVEIGEKVRMSSEAFLGVEFYESDEPEIIMPAEQKLIDVFEKLSPFVFTLVNEKELRITFVLDRYAWVVCPFCSEELRLYFGVGRTVHPAQCACGAEIEYVVGDLAEELAYRFDHVETISEKEYIADGRRLVLVAEDDEDDIWSGFFFMKKP</sequence>
<protein>
    <submittedName>
        <fullName evidence="1">Uncharacterized protein</fullName>
    </submittedName>
</protein>
<organism evidence="1">
    <name type="scientific">Archaeoglobus fulgidus</name>
    <dbReference type="NCBI Taxonomy" id="2234"/>
    <lineage>
        <taxon>Archaea</taxon>
        <taxon>Methanobacteriati</taxon>
        <taxon>Methanobacteriota</taxon>
        <taxon>Archaeoglobi</taxon>
        <taxon>Archaeoglobales</taxon>
        <taxon>Archaeoglobaceae</taxon>
        <taxon>Archaeoglobus</taxon>
    </lineage>
</organism>
<reference evidence="1" key="1">
    <citation type="journal article" date="2020" name="mSystems">
        <title>Genome- and Community-Level Interaction Insights into Carbon Utilization and Element Cycling Functions of Hydrothermarchaeota in Hydrothermal Sediment.</title>
        <authorList>
            <person name="Zhou Z."/>
            <person name="Liu Y."/>
            <person name="Xu W."/>
            <person name="Pan J."/>
            <person name="Luo Z.H."/>
            <person name="Li M."/>
        </authorList>
    </citation>
    <scope>NUCLEOTIDE SEQUENCE [LARGE SCALE GENOMIC DNA]</scope>
    <source>
        <strain evidence="1">SpSt-12</strain>
    </source>
</reference>
<dbReference type="EMBL" id="DSCQ01000025">
    <property type="protein sequence ID" value="HET20890.1"/>
    <property type="molecule type" value="Genomic_DNA"/>
</dbReference>
<name>A0A7C2SN87_ARCFL</name>
<dbReference type="AlphaFoldDB" id="A0A7C2SN87"/>
<proteinExistence type="predicted"/>
<comment type="caution">
    <text evidence="1">The sequence shown here is derived from an EMBL/GenBank/DDBJ whole genome shotgun (WGS) entry which is preliminary data.</text>
</comment>
<gene>
    <name evidence="1" type="ORF">ENN70_02040</name>
</gene>